<comment type="caution">
    <text evidence="1">The sequence shown here is derived from an EMBL/GenBank/DDBJ whole genome shotgun (WGS) entry which is preliminary data.</text>
</comment>
<keyword evidence="2" id="KW-1185">Reference proteome</keyword>
<name>A0AAD8ZLV2_9TELE</name>
<dbReference type="EMBL" id="JAROKS010000008">
    <property type="protein sequence ID" value="KAK1801793.1"/>
    <property type="molecule type" value="Genomic_DNA"/>
</dbReference>
<proteinExistence type="predicted"/>
<accession>A0AAD8ZLV2</accession>
<protein>
    <submittedName>
        <fullName evidence="1">Uncharacterized protein</fullName>
    </submittedName>
</protein>
<evidence type="ECO:0000313" key="2">
    <source>
        <dbReference type="Proteomes" id="UP001239994"/>
    </source>
</evidence>
<evidence type="ECO:0000313" key="1">
    <source>
        <dbReference type="EMBL" id="KAK1801793.1"/>
    </source>
</evidence>
<reference evidence="1" key="1">
    <citation type="submission" date="2023-03" db="EMBL/GenBank/DDBJ databases">
        <title>Electrophorus voltai genome.</title>
        <authorList>
            <person name="Bian C."/>
        </authorList>
    </citation>
    <scope>NUCLEOTIDE SEQUENCE</scope>
    <source>
        <strain evidence="1">CB-2022</strain>
        <tissue evidence="1">Muscle</tissue>
    </source>
</reference>
<sequence length="99" mass="11397">MSVAQMRLMAQQGRLTVVLQTGLHAAEKWTARVECSSTRTPIHTRWPTDKYKVIKTSYGIWHRSDEEHLCVTDPPDLYQQTCTSRPVPADLYQHAVLPY</sequence>
<dbReference type="Proteomes" id="UP001239994">
    <property type="component" value="Unassembled WGS sequence"/>
</dbReference>
<organism evidence="1 2">
    <name type="scientific">Electrophorus voltai</name>
    <dbReference type="NCBI Taxonomy" id="2609070"/>
    <lineage>
        <taxon>Eukaryota</taxon>
        <taxon>Metazoa</taxon>
        <taxon>Chordata</taxon>
        <taxon>Craniata</taxon>
        <taxon>Vertebrata</taxon>
        <taxon>Euteleostomi</taxon>
        <taxon>Actinopterygii</taxon>
        <taxon>Neopterygii</taxon>
        <taxon>Teleostei</taxon>
        <taxon>Ostariophysi</taxon>
        <taxon>Gymnotiformes</taxon>
        <taxon>Gymnotoidei</taxon>
        <taxon>Gymnotidae</taxon>
        <taxon>Electrophorus</taxon>
    </lineage>
</organism>
<gene>
    <name evidence="1" type="ORF">P4O66_022434</name>
</gene>
<dbReference type="AlphaFoldDB" id="A0AAD8ZLV2"/>